<dbReference type="Gene3D" id="3.30.40.10">
    <property type="entry name" value="Zinc/RING finger domain, C3HC4 (zinc finger)"/>
    <property type="match status" value="1"/>
</dbReference>
<dbReference type="SUPFAM" id="SSF57850">
    <property type="entry name" value="RING/U-box"/>
    <property type="match status" value="1"/>
</dbReference>
<evidence type="ECO:0000256" key="11">
    <source>
        <dbReference type="SAM" id="MobiDB-lite"/>
    </source>
</evidence>
<evidence type="ECO:0000256" key="2">
    <source>
        <dbReference type="ARBA" id="ARBA00022448"/>
    </source>
</evidence>
<evidence type="ECO:0000256" key="10">
    <source>
        <dbReference type="RuleBase" id="RU366002"/>
    </source>
</evidence>
<evidence type="ECO:0000313" key="13">
    <source>
        <dbReference type="EMBL" id="GAA3581816.1"/>
    </source>
</evidence>
<gene>
    <name evidence="13" type="ORF">GCM10022222_78190</name>
</gene>
<dbReference type="InterPro" id="IPR004705">
    <property type="entry name" value="Cation/H_exchanger_CPA1_bac"/>
</dbReference>
<dbReference type="RefSeq" id="WP_344868440.1">
    <property type="nucleotide sequence ID" value="NZ_BAAAZN010000026.1"/>
</dbReference>
<evidence type="ECO:0000256" key="9">
    <source>
        <dbReference type="ARBA" id="ARBA00023201"/>
    </source>
</evidence>
<evidence type="ECO:0000256" key="5">
    <source>
        <dbReference type="ARBA" id="ARBA00022989"/>
    </source>
</evidence>
<evidence type="ECO:0000256" key="1">
    <source>
        <dbReference type="ARBA" id="ARBA00004651"/>
    </source>
</evidence>
<dbReference type="NCBIfam" id="TIGR00831">
    <property type="entry name" value="a_cpa1"/>
    <property type="match status" value="1"/>
</dbReference>
<dbReference type="Pfam" id="PF02148">
    <property type="entry name" value="zf-UBP"/>
    <property type="match status" value="1"/>
</dbReference>
<evidence type="ECO:0000256" key="7">
    <source>
        <dbReference type="ARBA" id="ARBA00023065"/>
    </source>
</evidence>
<keyword evidence="5 10" id="KW-1133">Transmembrane helix</keyword>
<feature type="transmembrane region" description="Helical" evidence="10">
    <location>
        <begin position="181"/>
        <end position="202"/>
    </location>
</feature>
<dbReference type="PROSITE" id="PS50271">
    <property type="entry name" value="ZF_UBP"/>
    <property type="match status" value="1"/>
</dbReference>
<accession>A0ABP6YJG2</accession>
<sequence length="625" mass="67211">MHIAAELVALVVTVLVVTVAARRLDWSAPLCLVAVGVAASFVPGVPEYELDPEVVLIGLLPPLLYSASIQTSLVAFRKLRGPIALLSVGLVVFTAFGVGLVAWAVVPGLPLAAGIALGAVVAPPDAVAASVVARRVGMPRKLVRLLEGESLFNDAAALVALRTAIAAIAGAVSLWQVGLDFLLAAVGGVVIGLVVGVVVAFLRAKLEEPITDTALSFAVPFAAYLLAEAAHGSGVLAVVVTGLIQGHKAPQIQSGPSRLASRLNWQTVQFLLENMVFLLIGLQLRRILAEVAKSGLSLWTLIGICAAVLGSTVAARMVWMAGIGIVRRLLRRLGASRGKIWPWRYSAVISWAGMRGVVTLAAAFVLPAETPQRAVLVLAAFVVVAGTLLVQGMTLPPLIRRLRLPRPDPAEDALQEAAVLHDMTGVALRRLEELQKPDDPPEVLQRLRDRLQDRSDSAWEQLGRQSSLAETPSDAYRRLRVQLLDAEREQFLQARDQGTADDDVLRRILARLDIEESMLDREEEEPPQEGRELSTPAATAGSCKHLAHEWTAKEPSSPDTCAACVEEGTTWVHLRMCLKCGNVACCDSSPAKHAAQHFHESRHPVMRSFEPGESWRWCFVDKQLG</sequence>
<comment type="similarity">
    <text evidence="10">Belongs to the monovalent cation:proton antiporter 1 (CPA1) transporter (TC 2.A.36) family.</text>
</comment>
<feature type="transmembrane region" description="Helical" evidence="10">
    <location>
        <begin position="296"/>
        <end position="326"/>
    </location>
</feature>
<comment type="caution">
    <text evidence="13">The sequence shown here is derived from an EMBL/GenBank/DDBJ whole genome shotgun (WGS) entry which is preliminary data.</text>
</comment>
<dbReference type="Pfam" id="PF00999">
    <property type="entry name" value="Na_H_Exchanger"/>
    <property type="match status" value="1"/>
</dbReference>
<keyword evidence="8 10" id="KW-0472">Membrane</keyword>
<feature type="transmembrane region" description="Helical" evidence="10">
    <location>
        <begin position="263"/>
        <end position="284"/>
    </location>
</feature>
<reference evidence="14" key="1">
    <citation type="journal article" date="2019" name="Int. J. Syst. Evol. Microbiol.">
        <title>The Global Catalogue of Microorganisms (GCM) 10K type strain sequencing project: providing services to taxonomists for standard genome sequencing and annotation.</title>
        <authorList>
            <consortium name="The Broad Institute Genomics Platform"/>
            <consortium name="The Broad Institute Genome Sequencing Center for Infectious Disease"/>
            <person name="Wu L."/>
            <person name="Ma J."/>
        </authorList>
    </citation>
    <scope>NUCLEOTIDE SEQUENCE [LARGE SCALE GENOMIC DNA]</scope>
    <source>
        <strain evidence="14">JCM 16898</strain>
    </source>
</reference>
<keyword evidence="3 10" id="KW-1003">Cell membrane</keyword>
<keyword evidence="6 10" id="KW-0915">Sodium</keyword>
<dbReference type="PANTHER" id="PTHR10110:SF86">
    <property type="entry name" value="SODIUM_HYDROGEN EXCHANGER 7"/>
    <property type="match status" value="1"/>
</dbReference>
<feature type="transmembrane region" description="Helical" evidence="10">
    <location>
        <begin position="111"/>
        <end position="134"/>
    </location>
</feature>
<feature type="transmembrane region" description="Helical" evidence="10">
    <location>
        <begin position="155"/>
        <end position="175"/>
    </location>
</feature>
<name>A0ABP6YJG2_9PSEU</name>
<comment type="function">
    <text evidence="10">Na(+)/H(+) antiporter that extrudes sodium in exchange for external protons.</text>
</comment>
<feature type="transmembrane region" description="Helical" evidence="10">
    <location>
        <begin position="83"/>
        <end position="105"/>
    </location>
</feature>
<keyword evidence="9 10" id="KW-0739">Sodium transport</keyword>
<keyword evidence="7 10" id="KW-0406">Ion transport</keyword>
<keyword evidence="10" id="KW-0050">Antiport</keyword>
<comment type="caution">
    <text evidence="10">Lacks conserved residue(s) required for the propagation of feature annotation.</text>
</comment>
<proteinExistence type="inferred from homology"/>
<keyword evidence="14" id="KW-1185">Reference proteome</keyword>
<dbReference type="InterPro" id="IPR006153">
    <property type="entry name" value="Cation/H_exchanger_TM"/>
</dbReference>
<feature type="transmembrane region" description="Helical" evidence="10">
    <location>
        <begin position="374"/>
        <end position="396"/>
    </location>
</feature>
<keyword evidence="4 10" id="KW-0812">Transmembrane</keyword>
<dbReference type="Gene3D" id="6.10.140.1330">
    <property type="match status" value="1"/>
</dbReference>
<organism evidence="13 14">
    <name type="scientific">Amycolatopsis ultiminotia</name>
    <dbReference type="NCBI Taxonomy" id="543629"/>
    <lineage>
        <taxon>Bacteria</taxon>
        <taxon>Bacillati</taxon>
        <taxon>Actinomycetota</taxon>
        <taxon>Actinomycetes</taxon>
        <taxon>Pseudonocardiales</taxon>
        <taxon>Pseudonocardiaceae</taxon>
        <taxon>Amycolatopsis</taxon>
    </lineage>
</organism>
<protein>
    <submittedName>
        <fullName evidence="13">Na+/H+ antiporter</fullName>
    </submittedName>
</protein>
<dbReference type="PANTHER" id="PTHR10110">
    <property type="entry name" value="SODIUM/HYDROGEN EXCHANGER"/>
    <property type="match status" value="1"/>
</dbReference>
<evidence type="ECO:0000256" key="6">
    <source>
        <dbReference type="ARBA" id="ARBA00023053"/>
    </source>
</evidence>
<feature type="transmembrane region" description="Helical" evidence="10">
    <location>
        <begin position="54"/>
        <end position="76"/>
    </location>
</feature>
<comment type="subcellular location">
    <subcellularLocation>
        <location evidence="1 10">Cell membrane</location>
        <topology evidence="1 10">Multi-pass membrane protein</topology>
    </subcellularLocation>
</comment>
<evidence type="ECO:0000259" key="12">
    <source>
        <dbReference type="PROSITE" id="PS50271"/>
    </source>
</evidence>
<keyword evidence="2 10" id="KW-0813">Transport</keyword>
<feature type="region of interest" description="Disordered" evidence="11">
    <location>
        <begin position="517"/>
        <end position="538"/>
    </location>
</feature>
<evidence type="ECO:0000256" key="8">
    <source>
        <dbReference type="ARBA" id="ARBA00023136"/>
    </source>
</evidence>
<dbReference type="EMBL" id="BAAAZN010000026">
    <property type="protein sequence ID" value="GAA3581816.1"/>
    <property type="molecule type" value="Genomic_DNA"/>
</dbReference>
<feature type="transmembrane region" description="Helical" evidence="10">
    <location>
        <begin position="347"/>
        <end position="368"/>
    </location>
</feature>
<evidence type="ECO:0000256" key="3">
    <source>
        <dbReference type="ARBA" id="ARBA00022475"/>
    </source>
</evidence>
<dbReference type="InterPro" id="IPR001607">
    <property type="entry name" value="Znf_UBP"/>
</dbReference>
<dbReference type="InterPro" id="IPR013083">
    <property type="entry name" value="Znf_RING/FYVE/PHD"/>
</dbReference>
<feature type="domain" description="UBP-type" evidence="12">
    <location>
        <begin position="541"/>
        <end position="625"/>
    </location>
</feature>
<evidence type="ECO:0000256" key="4">
    <source>
        <dbReference type="ARBA" id="ARBA00022692"/>
    </source>
</evidence>
<dbReference type="InterPro" id="IPR018422">
    <property type="entry name" value="Cation/H_exchanger_CPA1"/>
</dbReference>
<evidence type="ECO:0000313" key="14">
    <source>
        <dbReference type="Proteomes" id="UP001500689"/>
    </source>
</evidence>
<dbReference type="Proteomes" id="UP001500689">
    <property type="component" value="Unassembled WGS sequence"/>
</dbReference>